<dbReference type="AlphaFoldDB" id="U4LQB1"/>
<dbReference type="Proteomes" id="UP000018144">
    <property type="component" value="Unassembled WGS sequence"/>
</dbReference>
<feature type="region of interest" description="Disordered" evidence="1">
    <location>
        <begin position="40"/>
        <end position="65"/>
    </location>
</feature>
<evidence type="ECO:0000256" key="1">
    <source>
        <dbReference type="SAM" id="MobiDB-lite"/>
    </source>
</evidence>
<proteinExistence type="predicted"/>
<keyword evidence="3" id="KW-1185">Reference proteome</keyword>
<name>U4LQB1_PYROM</name>
<accession>U4LQB1</accession>
<protein>
    <submittedName>
        <fullName evidence="2">Uncharacterized protein</fullName>
    </submittedName>
</protein>
<reference evidence="2 3" key="1">
    <citation type="journal article" date="2013" name="PLoS Genet.">
        <title>The genome and development-dependent transcriptomes of Pyronema confluens: a window into fungal evolution.</title>
        <authorList>
            <person name="Traeger S."/>
            <person name="Altegoer F."/>
            <person name="Freitag M."/>
            <person name="Gabaldon T."/>
            <person name="Kempken F."/>
            <person name="Kumar A."/>
            <person name="Marcet-Houben M."/>
            <person name="Poggeler S."/>
            <person name="Stajich J.E."/>
            <person name="Nowrousian M."/>
        </authorList>
    </citation>
    <scope>NUCLEOTIDE SEQUENCE [LARGE SCALE GENOMIC DNA]</scope>
    <source>
        <strain evidence="3">CBS 100304</strain>
        <tissue evidence="2">Vegetative mycelium</tissue>
    </source>
</reference>
<evidence type="ECO:0000313" key="3">
    <source>
        <dbReference type="Proteomes" id="UP000018144"/>
    </source>
</evidence>
<evidence type="ECO:0000313" key="2">
    <source>
        <dbReference type="EMBL" id="CCX31525.1"/>
    </source>
</evidence>
<gene>
    <name evidence="2" type="ORF">PCON_10874</name>
</gene>
<sequence length="65" mass="7010">MKQSPSARIYTASLWLCLTTSRLNDWSPGSPLPMIAARQGARRANGGNVTRLPDTCKPSQPSKPA</sequence>
<dbReference type="EMBL" id="HF935604">
    <property type="protein sequence ID" value="CCX31525.1"/>
    <property type="molecule type" value="Genomic_DNA"/>
</dbReference>
<organism evidence="2 3">
    <name type="scientific">Pyronema omphalodes (strain CBS 100304)</name>
    <name type="common">Pyronema confluens</name>
    <dbReference type="NCBI Taxonomy" id="1076935"/>
    <lineage>
        <taxon>Eukaryota</taxon>
        <taxon>Fungi</taxon>
        <taxon>Dikarya</taxon>
        <taxon>Ascomycota</taxon>
        <taxon>Pezizomycotina</taxon>
        <taxon>Pezizomycetes</taxon>
        <taxon>Pezizales</taxon>
        <taxon>Pyronemataceae</taxon>
        <taxon>Pyronema</taxon>
    </lineage>
</organism>